<dbReference type="Pfam" id="PF11848">
    <property type="entry name" value="DUF3368"/>
    <property type="match status" value="1"/>
</dbReference>
<accession>A0ABS3FT97</accession>
<organism evidence="1 2">
    <name type="scientific">Phormidium pseudopriestleyi FRX01</name>
    <dbReference type="NCBI Taxonomy" id="1759528"/>
    <lineage>
        <taxon>Bacteria</taxon>
        <taxon>Bacillati</taxon>
        <taxon>Cyanobacteriota</taxon>
        <taxon>Cyanophyceae</taxon>
        <taxon>Oscillatoriophycideae</taxon>
        <taxon>Oscillatoriales</taxon>
        <taxon>Oscillatoriaceae</taxon>
        <taxon>Phormidium</taxon>
    </lineage>
</organism>
<name>A0ABS3FT97_9CYAN</name>
<reference evidence="1 2" key="1">
    <citation type="submission" date="2021-03" db="EMBL/GenBank/DDBJ databases">
        <title>Metabolic Capacity of the Antarctic Cyanobacterium Phormidium pseudopriestleyi that Sustains Oxygenic Photosynthesis in the Presence of Hydrogen Sulfide.</title>
        <authorList>
            <person name="Lumian J.E."/>
            <person name="Jungblut A.D."/>
            <person name="Dillon M.L."/>
            <person name="Hawes I."/>
            <person name="Doran P.T."/>
            <person name="Mackey T.J."/>
            <person name="Dick G.J."/>
            <person name="Grettenberger C.L."/>
            <person name="Sumner D.Y."/>
        </authorList>
    </citation>
    <scope>NUCLEOTIDE SEQUENCE [LARGE SCALE GENOMIC DNA]</scope>
    <source>
        <strain evidence="1 2">FRX01</strain>
    </source>
</reference>
<dbReference type="Proteomes" id="UP000664844">
    <property type="component" value="Unassembled WGS sequence"/>
</dbReference>
<protein>
    <submittedName>
        <fullName evidence="1">DUF3368 domain-containing protein</fullName>
    </submittedName>
</protein>
<dbReference type="PANTHER" id="PTHR39550:SF1">
    <property type="entry name" value="SLL0658 PROTEIN"/>
    <property type="match status" value="1"/>
</dbReference>
<evidence type="ECO:0000313" key="2">
    <source>
        <dbReference type="Proteomes" id="UP000664844"/>
    </source>
</evidence>
<dbReference type="RefSeq" id="WP_207088828.1">
    <property type="nucleotide sequence ID" value="NZ_JAFLQW010000392.1"/>
</dbReference>
<keyword evidence="2" id="KW-1185">Reference proteome</keyword>
<dbReference type="EMBL" id="JAFLQW010000392">
    <property type="protein sequence ID" value="MBO0350347.1"/>
    <property type="molecule type" value="Genomic_DNA"/>
</dbReference>
<dbReference type="PANTHER" id="PTHR39550">
    <property type="entry name" value="SLL0658 PROTEIN"/>
    <property type="match status" value="1"/>
</dbReference>
<comment type="caution">
    <text evidence="1">The sequence shown here is derived from an EMBL/GenBank/DDBJ whole genome shotgun (WGS) entry which is preliminary data.</text>
</comment>
<dbReference type="InterPro" id="IPR021799">
    <property type="entry name" value="PIN-like_prokaryotic"/>
</dbReference>
<proteinExistence type="predicted"/>
<gene>
    <name evidence="1" type="ORF">J0895_14775</name>
</gene>
<sequence>MSRKWVINASPTIALAKISQIGLLSKLCSEIVIPQGVVQEIECGPENDPARIWLAEGGSAWIREVSQIDPEIANYNLGLGESEVMAWAYHHAGFEAILDDRAAKNAARMLGIPVRGTIGIILLAKQEGRVSQVKPLLYQLVQQGLRVSPSVLEAALKLVNESG</sequence>
<evidence type="ECO:0000313" key="1">
    <source>
        <dbReference type="EMBL" id="MBO0350347.1"/>
    </source>
</evidence>